<keyword evidence="4" id="KW-1185">Reference proteome</keyword>
<dbReference type="PANTHER" id="PTHR42693">
    <property type="entry name" value="ARYLSULFATASE FAMILY MEMBER"/>
    <property type="match status" value="1"/>
</dbReference>
<name>A0A2S7U0L7_9BACT</name>
<dbReference type="EMBL" id="MQWA01000001">
    <property type="protein sequence ID" value="PQJ28011.1"/>
    <property type="molecule type" value="Genomic_DNA"/>
</dbReference>
<dbReference type="Proteomes" id="UP000239907">
    <property type="component" value="Unassembled WGS sequence"/>
</dbReference>
<dbReference type="GO" id="GO:0004065">
    <property type="term" value="F:arylsulfatase activity"/>
    <property type="evidence" value="ECO:0007669"/>
    <property type="project" value="TreeGrafter"/>
</dbReference>
<dbReference type="Pfam" id="PF00884">
    <property type="entry name" value="Sulfatase"/>
    <property type="match status" value="1"/>
</dbReference>
<comment type="caution">
    <text evidence="3">The sequence shown here is derived from an EMBL/GenBank/DDBJ whole genome shotgun (WGS) entry which is preliminary data.</text>
</comment>
<organism evidence="3 4">
    <name type="scientific">Rubritalea profundi</name>
    <dbReference type="NCBI Taxonomy" id="1658618"/>
    <lineage>
        <taxon>Bacteria</taxon>
        <taxon>Pseudomonadati</taxon>
        <taxon>Verrucomicrobiota</taxon>
        <taxon>Verrucomicrobiia</taxon>
        <taxon>Verrucomicrobiales</taxon>
        <taxon>Rubritaleaceae</taxon>
        <taxon>Rubritalea</taxon>
    </lineage>
</organism>
<evidence type="ECO:0000313" key="4">
    <source>
        <dbReference type="Proteomes" id="UP000239907"/>
    </source>
</evidence>
<accession>A0A2S7U0L7</accession>
<feature type="domain" description="Sulfatase N-terminal" evidence="2">
    <location>
        <begin position="11"/>
        <end position="262"/>
    </location>
</feature>
<dbReference type="Gene3D" id="3.30.1120.10">
    <property type="match status" value="1"/>
</dbReference>
<dbReference type="OrthoDB" id="9762324at2"/>
<dbReference type="InterPro" id="IPR050738">
    <property type="entry name" value="Sulfatase"/>
</dbReference>
<dbReference type="SUPFAM" id="SSF53649">
    <property type="entry name" value="Alkaline phosphatase-like"/>
    <property type="match status" value="1"/>
</dbReference>
<reference evidence="3 4" key="1">
    <citation type="submission" date="2016-12" db="EMBL/GenBank/DDBJ databases">
        <title>Study of bacterial adaptation to deep sea.</title>
        <authorList>
            <person name="Song J."/>
            <person name="Yoshizawa S."/>
            <person name="Kogure K."/>
        </authorList>
    </citation>
    <scope>NUCLEOTIDE SEQUENCE [LARGE SCALE GENOMIC DNA]</scope>
    <source>
        <strain evidence="3 4">SAORIC-165</strain>
    </source>
</reference>
<dbReference type="InterPro" id="IPR000917">
    <property type="entry name" value="Sulfatase_N"/>
</dbReference>
<comment type="similarity">
    <text evidence="1">Belongs to the sulfatase family.</text>
</comment>
<evidence type="ECO:0000256" key="1">
    <source>
        <dbReference type="ARBA" id="ARBA00008779"/>
    </source>
</evidence>
<dbReference type="RefSeq" id="WP_105042506.1">
    <property type="nucleotide sequence ID" value="NZ_MQWA01000001.1"/>
</dbReference>
<evidence type="ECO:0000259" key="2">
    <source>
        <dbReference type="Pfam" id="PF00884"/>
    </source>
</evidence>
<dbReference type="AlphaFoldDB" id="A0A2S7U0L7"/>
<gene>
    <name evidence="3" type="ORF">BSZ32_05515</name>
</gene>
<dbReference type="Gene3D" id="3.40.720.10">
    <property type="entry name" value="Alkaline Phosphatase, subunit A"/>
    <property type="match status" value="1"/>
</dbReference>
<sequence length="384" mass="42813">MIGPSAARHTHTKETTIAEALQSQGYTTGMFGKWHLGTPNKGNNMSSDALPLAHGFESWIGTNVSHDYGSAMLLKSDPEGDDPIKGYSVIAKNLPSDIKASESLTGRYTEAVVEFIKKNKEKPFFAYIVHNQPHLGLFASDKFKGVSRRGLLGDVMAEIDDSVGRVLDAVEKVGISKNTLIIFSSDNGPWVKYRESEKTKYGEARMHVGYAMPFRDGKGSTWEGGHRVPGIFYWPGMIKPNTVIQNPMSTLDVLPTLVSIVGGELPKDRSIDGRDVSPYLMSTKQAVPPFEFLYSYSDNKPSALRVGPWKLHIRIGSQRGDNYGFKAFEDTPLLFQVEQDNSERFDRAPEKLDLVSTLREQLLKKEAQLIEEASFWGPIRPRKK</sequence>
<evidence type="ECO:0000313" key="3">
    <source>
        <dbReference type="EMBL" id="PQJ28011.1"/>
    </source>
</evidence>
<protein>
    <recommendedName>
        <fullName evidence="2">Sulfatase N-terminal domain-containing protein</fullName>
    </recommendedName>
</protein>
<dbReference type="PANTHER" id="PTHR42693:SF33">
    <property type="entry name" value="ARYLSULFATASE"/>
    <property type="match status" value="1"/>
</dbReference>
<proteinExistence type="inferred from homology"/>
<dbReference type="InterPro" id="IPR017850">
    <property type="entry name" value="Alkaline_phosphatase_core_sf"/>
</dbReference>